<reference evidence="4" key="1">
    <citation type="submission" date="2021-07" db="EMBL/GenBank/DDBJ databases">
        <title>Studies on halocins as antimicrobial molecules from haloarchaea.</title>
        <authorList>
            <person name="Kumar S."/>
            <person name="Khare S.K."/>
        </authorList>
    </citation>
    <scope>NUCLEOTIDE SEQUENCE</scope>
    <source>
        <strain evidence="4">NCIM 5678</strain>
    </source>
</reference>
<dbReference type="Proteomes" id="UP001058330">
    <property type="component" value="Chromosome"/>
</dbReference>
<keyword evidence="5" id="KW-1185">Reference proteome</keyword>
<evidence type="ECO:0000313" key="5">
    <source>
        <dbReference type="Proteomes" id="UP001058330"/>
    </source>
</evidence>
<protein>
    <recommendedName>
        <fullName evidence="3">DUF7310 domain-containing protein</fullName>
    </recommendedName>
</protein>
<evidence type="ECO:0000256" key="1">
    <source>
        <dbReference type="SAM" id="Coils"/>
    </source>
</evidence>
<feature type="coiled-coil region" evidence="1">
    <location>
        <begin position="53"/>
        <end position="115"/>
    </location>
</feature>
<feature type="region of interest" description="Disordered" evidence="2">
    <location>
        <begin position="117"/>
        <end position="170"/>
    </location>
</feature>
<feature type="domain" description="DUF7310" evidence="3">
    <location>
        <begin position="31"/>
        <end position="111"/>
    </location>
</feature>
<dbReference type="InterPro" id="IPR055734">
    <property type="entry name" value="DUF7310"/>
</dbReference>
<dbReference type="RefSeq" id="WP_258301670.1">
    <property type="nucleotide sequence ID" value="NZ_CP078063.1"/>
</dbReference>
<organism evidence="4 5">
    <name type="scientific">Haloferax larsenii</name>
    <dbReference type="NCBI Taxonomy" id="302484"/>
    <lineage>
        <taxon>Archaea</taxon>
        <taxon>Methanobacteriati</taxon>
        <taxon>Methanobacteriota</taxon>
        <taxon>Stenosarchaea group</taxon>
        <taxon>Halobacteria</taxon>
        <taxon>Halobacteriales</taxon>
        <taxon>Haloferacaceae</taxon>
        <taxon>Haloferax</taxon>
    </lineage>
</organism>
<dbReference type="Pfam" id="PF23991">
    <property type="entry name" value="DUF7310"/>
    <property type="match status" value="1"/>
</dbReference>
<dbReference type="GeneID" id="74528888"/>
<keyword evidence="1" id="KW-0175">Coiled coil</keyword>
<dbReference type="EMBL" id="CP078063">
    <property type="protein sequence ID" value="UVE48938.1"/>
    <property type="molecule type" value="Genomic_DNA"/>
</dbReference>
<name>A0ABY5RBU2_HALLR</name>
<evidence type="ECO:0000259" key="3">
    <source>
        <dbReference type="Pfam" id="PF23991"/>
    </source>
</evidence>
<evidence type="ECO:0000256" key="2">
    <source>
        <dbReference type="SAM" id="MobiDB-lite"/>
    </source>
</evidence>
<feature type="compositionally biased region" description="Basic and acidic residues" evidence="2">
    <location>
        <begin position="141"/>
        <end position="157"/>
    </location>
</feature>
<accession>A0ABY5RBU2</accession>
<feature type="region of interest" description="Disordered" evidence="2">
    <location>
        <begin position="1"/>
        <end position="23"/>
    </location>
</feature>
<proteinExistence type="predicted"/>
<evidence type="ECO:0000313" key="4">
    <source>
        <dbReference type="EMBL" id="UVE48938.1"/>
    </source>
</evidence>
<sequence length="170" mass="17842">MTRTTGHTTTEENTRATSDAAAADRTAELVARLDAVERTLTGTDAPVSDLEDLAAVEERVSDLESTVETLTERMDDIDAATQAIRGYLGGVRAVNESVERRADAALAKAESLEAALVDESDAARQQSSIAQATASPEPTDSVEHGSVDSTAGDRSDDPNSGLAARLRDVL</sequence>
<gene>
    <name evidence="4" type="ORF">KU306_08270</name>
</gene>
<feature type="compositionally biased region" description="Polar residues" evidence="2">
    <location>
        <begin position="123"/>
        <end position="138"/>
    </location>
</feature>